<evidence type="ECO:0000259" key="4">
    <source>
        <dbReference type="Pfam" id="PF07889"/>
    </source>
</evidence>
<keyword evidence="3" id="KW-0732">Signal</keyword>
<comment type="caution">
    <text evidence="5">The sequence shown here is derived from an EMBL/GenBank/DDBJ whole genome shotgun (WGS) entry which is preliminary data.</text>
</comment>
<evidence type="ECO:0000313" key="5">
    <source>
        <dbReference type="EMBL" id="KAK9934343.1"/>
    </source>
</evidence>
<dbReference type="Pfam" id="PF07889">
    <property type="entry name" value="DUF1664"/>
    <property type="match status" value="1"/>
</dbReference>
<keyword evidence="6" id="KW-1185">Reference proteome</keyword>
<evidence type="ECO:0000256" key="2">
    <source>
        <dbReference type="SAM" id="Phobius"/>
    </source>
</evidence>
<feature type="signal peptide" evidence="3">
    <location>
        <begin position="1"/>
        <end position="22"/>
    </location>
</feature>
<feature type="compositionally biased region" description="Low complexity" evidence="1">
    <location>
        <begin position="243"/>
        <end position="258"/>
    </location>
</feature>
<evidence type="ECO:0000256" key="3">
    <source>
        <dbReference type="SAM" id="SignalP"/>
    </source>
</evidence>
<protein>
    <recommendedName>
        <fullName evidence="4">DUF1664 domain-containing protein</fullName>
    </recommendedName>
</protein>
<dbReference type="PANTHER" id="PTHR47289:SF2">
    <property type="entry name" value="TRANSCRIPTION FACTOR, PUTATIVE (DUF1664)-RELATED"/>
    <property type="match status" value="1"/>
</dbReference>
<reference evidence="5 6" key="1">
    <citation type="journal article" date="2023" name="G3 (Bethesda)">
        <title>A chromosome-length genome assembly and annotation of blackberry (Rubus argutus, cv. 'Hillquist').</title>
        <authorList>
            <person name="Bruna T."/>
            <person name="Aryal R."/>
            <person name="Dudchenko O."/>
            <person name="Sargent D.J."/>
            <person name="Mead D."/>
            <person name="Buti M."/>
            <person name="Cavallini A."/>
            <person name="Hytonen T."/>
            <person name="Andres J."/>
            <person name="Pham M."/>
            <person name="Weisz D."/>
            <person name="Mascagni F."/>
            <person name="Usai G."/>
            <person name="Natali L."/>
            <person name="Bassil N."/>
            <person name="Fernandez G.E."/>
            <person name="Lomsadze A."/>
            <person name="Armour M."/>
            <person name="Olukolu B."/>
            <person name="Poorten T."/>
            <person name="Britton C."/>
            <person name="Davik J."/>
            <person name="Ashrafi H."/>
            <person name="Aiden E.L."/>
            <person name="Borodovsky M."/>
            <person name="Worthington M."/>
        </authorList>
    </citation>
    <scope>NUCLEOTIDE SEQUENCE [LARGE SCALE GENOMIC DNA]</scope>
    <source>
        <strain evidence="5">PI 553951</strain>
    </source>
</reference>
<proteinExistence type="predicted"/>
<accession>A0AAW1XBG6</accession>
<evidence type="ECO:0000256" key="1">
    <source>
        <dbReference type="SAM" id="MobiDB-lite"/>
    </source>
</evidence>
<dbReference type="Proteomes" id="UP001457282">
    <property type="component" value="Unassembled WGS sequence"/>
</dbReference>
<dbReference type="PROSITE" id="PS51257">
    <property type="entry name" value="PROKAR_LIPOPROTEIN"/>
    <property type="match status" value="1"/>
</dbReference>
<feature type="transmembrane region" description="Helical" evidence="2">
    <location>
        <begin position="93"/>
        <end position="109"/>
    </location>
</feature>
<evidence type="ECO:0000313" key="6">
    <source>
        <dbReference type="Proteomes" id="UP001457282"/>
    </source>
</evidence>
<gene>
    <name evidence="5" type="ORF">M0R45_021490</name>
</gene>
<name>A0AAW1XBG6_RUBAR</name>
<dbReference type="InterPro" id="IPR012458">
    <property type="entry name" value="DUF1664"/>
</dbReference>
<feature type="region of interest" description="Disordered" evidence="1">
    <location>
        <begin position="231"/>
        <end position="278"/>
    </location>
</feature>
<organism evidence="5 6">
    <name type="scientific">Rubus argutus</name>
    <name type="common">Southern blackberry</name>
    <dbReference type="NCBI Taxonomy" id="59490"/>
    <lineage>
        <taxon>Eukaryota</taxon>
        <taxon>Viridiplantae</taxon>
        <taxon>Streptophyta</taxon>
        <taxon>Embryophyta</taxon>
        <taxon>Tracheophyta</taxon>
        <taxon>Spermatophyta</taxon>
        <taxon>Magnoliopsida</taxon>
        <taxon>eudicotyledons</taxon>
        <taxon>Gunneridae</taxon>
        <taxon>Pentapetalae</taxon>
        <taxon>rosids</taxon>
        <taxon>fabids</taxon>
        <taxon>Rosales</taxon>
        <taxon>Rosaceae</taxon>
        <taxon>Rosoideae</taxon>
        <taxon>Rosoideae incertae sedis</taxon>
        <taxon>Rubus</taxon>
    </lineage>
</organism>
<keyword evidence="2" id="KW-0812">Transmembrane</keyword>
<keyword evidence="2" id="KW-1133">Transmembrane helix</keyword>
<feature type="chain" id="PRO_5044013616" description="DUF1664 domain-containing protein" evidence="3">
    <location>
        <begin position="23"/>
        <end position="405"/>
    </location>
</feature>
<feature type="domain" description="DUF1664" evidence="4">
    <location>
        <begin position="92"/>
        <end position="210"/>
    </location>
</feature>
<dbReference type="EMBL" id="JBEDUW010000004">
    <property type="protein sequence ID" value="KAK9934343.1"/>
    <property type="molecule type" value="Genomic_DNA"/>
</dbReference>
<keyword evidence="2" id="KW-0472">Membrane</keyword>
<sequence length="405" mass="44547">MALSLVKVGILVGAGILGSCLAKEGRVSDMVSGALKIAWKQVRDDKSKTPSVKKPSNDALMAQMNKIRQELQLYASSGPITIVTGSRTGTSRYGIIIVVVVAGYGYFWWKGWKLPDMMFATRRSLADAGKSFSKQIDSVFSSISVTKRQLSSNLDGVDRNLAESLETTVRTQQEVIELQGKTDSISTDFRKVQNAVLTLETKINRIEGKQDSTNDGVWRLCDYAKRLENSRTTERIQASPSNSSRRSLELPPASPSSLVTPPKSSRPALELPSASPSRERGQCCPLSFFHCIYVATKFARQVRLKSFKLQIHESWAFLESGFVFICDLPHDLESEPCRLGSLGIQENNGISEVFEPSALESPNNGASSSGRFGFKYPTSNTSTILRTRSATIGLLQQNRSASKQF</sequence>
<dbReference type="AlphaFoldDB" id="A0AAW1XBG6"/>
<dbReference type="PANTHER" id="PTHR47289">
    <property type="entry name" value="TRANSCRIPTION FACTOR, PUTATIVE (DUF1664)-RELATED"/>
    <property type="match status" value="1"/>
</dbReference>